<keyword evidence="1" id="KW-0812">Transmembrane</keyword>
<gene>
    <name evidence="2" type="ORF">APY94_12680</name>
</gene>
<organism evidence="2 3">
    <name type="scientific">Thermococcus celericrescens</name>
    <dbReference type="NCBI Taxonomy" id="227598"/>
    <lineage>
        <taxon>Archaea</taxon>
        <taxon>Methanobacteriati</taxon>
        <taxon>Methanobacteriota</taxon>
        <taxon>Thermococci</taxon>
        <taxon>Thermococcales</taxon>
        <taxon>Thermococcaceae</taxon>
        <taxon>Thermococcus</taxon>
    </lineage>
</organism>
<feature type="transmembrane region" description="Helical" evidence="1">
    <location>
        <begin position="123"/>
        <end position="140"/>
    </location>
</feature>
<sequence length="145" mass="16327">MRLIKAFLLALLLFTLLSFPLQEKALRTSTSGIVSQERGFVLPSAGVLRVTTNAGKGVNYSVSFYDPEDNRFLLNETPKGQLNGYLKIEHAGYYFAQVTSYYAPVTLAYRMTSKYPSKRILEIKYFIGGTSAILLALLLFREGRR</sequence>
<dbReference type="EMBL" id="LLYW01000061">
    <property type="protein sequence ID" value="KUH31245.1"/>
    <property type="molecule type" value="Genomic_DNA"/>
</dbReference>
<keyword evidence="1" id="KW-0472">Membrane</keyword>
<evidence type="ECO:0000256" key="1">
    <source>
        <dbReference type="SAM" id="Phobius"/>
    </source>
</evidence>
<accession>A0A100XVM6</accession>
<reference evidence="2 3" key="1">
    <citation type="submission" date="2015-10" db="EMBL/GenBank/DDBJ databases">
        <title>Draft genome sequence of Thermococcus celericrescens strain DSM 17994.</title>
        <authorList>
            <person name="Hong S.-J."/>
            <person name="Park C.-E."/>
            <person name="Shin J.-H."/>
        </authorList>
    </citation>
    <scope>NUCLEOTIDE SEQUENCE [LARGE SCALE GENOMIC DNA]</scope>
    <source>
        <strain evidence="2 3">DSM 17994</strain>
    </source>
</reference>
<proteinExistence type="predicted"/>
<evidence type="ECO:0000313" key="3">
    <source>
        <dbReference type="Proteomes" id="UP000053462"/>
    </source>
</evidence>
<dbReference type="OrthoDB" id="99638at2157"/>
<dbReference type="STRING" id="227598.APY94_12680"/>
<protein>
    <submittedName>
        <fullName evidence="2">Uncharacterized protein</fullName>
    </submittedName>
</protein>
<dbReference type="AlphaFoldDB" id="A0A100XVM6"/>
<name>A0A100XVM6_9EURY</name>
<keyword evidence="3" id="KW-1185">Reference proteome</keyword>
<dbReference type="Proteomes" id="UP000053462">
    <property type="component" value="Unassembled WGS sequence"/>
</dbReference>
<comment type="caution">
    <text evidence="2">The sequence shown here is derived from an EMBL/GenBank/DDBJ whole genome shotgun (WGS) entry which is preliminary data.</text>
</comment>
<keyword evidence="1" id="KW-1133">Transmembrane helix</keyword>
<evidence type="ECO:0000313" key="2">
    <source>
        <dbReference type="EMBL" id="KUH31245.1"/>
    </source>
</evidence>
<dbReference type="RefSeq" id="WP_058939963.1">
    <property type="nucleotide sequence ID" value="NZ_LLYW01000061.1"/>
</dbReference>